<feature type="compositionally biased region" description="Low complexity" evidence="1">
    <location>
        <begin position="210"/>
        <end position="224"/>
    </location>
</feature>
<dbReference type="AlphaFoldDB" id="A0A6M3KJ83"/>
<protein>
    <submittedName>
        <fullName evidence="3">Uncharacterized protein</fullName>
    </submittedName>
</protein>
<dbReference type="EMBL" id="MT142479">
    <property type="protein sequence ID" value="QJA82103.1"/>
    <property type="molecule type" value="Genomic_DNA"/>
</dbReference>
<reference evidence="3" key="1">
    <citation type="submission" date="2020-03" db="EMBL/GenBank/DDBJ databases">
        <title>The deep terrestrial virosphere.</title>
        <authorList>
            <person name="Holmfeldt K."/>
            <person name="Nilsson E."/>
            <person name="Simone D."/>
            <person name="Lopez-Fernandez M."/>
            <person name="Wu X."/>
            <person name="de Brujin I."/>
            <person name="Lundin D."/>
            <person name="Andersson A."/>
            <person name="Bertilsson S."/>
            <person name="Dopson M."/>
        </authorList>
    </citation>
    <scope>NUCLEOTIDE SEQUENCE</scope>
    <source>
        <strain evidence="3">MM415A00444</strain>
        <strain evidence="2">MM415B00464</strain>
    </source>
</reference>
<sequence length="239" mass="26859">MSWIDNLAQAFTGVGKYAKAITPVVGLYGAYRSYKDAETQRKYLNALMQVGQTERAEQEGIRQAVRAGTMPHELEMFADYFMDFKESANAEKRQVERDARKRMDIINDNFVGGAKVRALANLSMQVQEQKGDIDRRAIEAMREADLKLKEKLIDKSMTDTRGLTETEMTGIAQKAYAGSKEDIGTIAKYLGAMSGEEKEEKVEDETSMGTKRPTAITPKAPPKTMLKTDNPLDYYPGRY</sequence>
<proteinExistence type="predicted"/>
<evidence type="ECO:0000256" key="1">
    <source>
        <dbReference type="SAM" id="MobiDB-lite"/>
    </source>
</evidence>
<feature type="region of interest" description="Disordered" evidence="1">
    <location>
        <begin position="195"/>
        <end position="239"/>
    </location>
</feature>
<dbReference type="EMBL" id="MT141527">
    <property type="protein sequence ID" value="QJA64833.1"/>
    <property type="molecule type" value="Genomic_DNA"/>
</dbReference>
<organism evidence="3">
    <name type="scientific">viral metagenome</name>
    <dbReference type="NCBI Taxonomy" id="1070528"/>
    <lineage>
        <taxon>unclassified sequences</taxon>
        <taxon>metagenomes</taxon>
        <taxon>organismal metagenomes</taxon>
    </lineage>
</organism>
<gene>
    <name evidence="3" type="ORF">MM415A00444_0018</name>
    <name evidence="2" type="ORF">MM415B00464_0032</name>
</gene>
<evidence type="ECO:0000313" key="3">
    <source>
        <dbReference type="EMBL" id="QJA82103.1"/>
    </source>
</evidence>
<name>A0A6M3KJ83_9ZZZZ</name>
<evidence type="ECO:0000313" key="2">
    <source>
        <dbReference type="EMBL" id="QJA64833.1"/>
    </source>
</evidence>
<accession>A0A6M3KJ83</accession>